<name>A0A438XNU2_HELPX</name>
<accession>A0A438XNU2</accession>
<dbReference type="InterPro" id="IPR018541">
    <property type="entry name" value="Ftsk_gamma"/>
</dbReference>
<dbReference type="InterPro" id="IPR036388">
    <property type="entry name" value="WH-like_DNA-bd_sf"/>
</dbReference>
<evidence type="ECO:0000259" key="1">
    <source>
        <dbReference type="SMART" id="SM00843"/>
    </source>
</evidence>
<dbReference type="EMBL" id="RJGP01000286">
    <property type="protein sequence ID" value="RVZ39555.1"/>
    <property type="molecule type" value="Genomic_DNA"/>
</dbReference>
<dbReference type="SUPFAM" id="SSF46785">
    <property type="entry name" value="Winged helix' DNA-binding domain"/>
    <property type="match status" value="1"/>
</dbReference>
<dbReference type="GO" id="GO:0051301">
    <property type="term" value="P:cell division"/>
    <property type="evidence" value="ECO:0007669"/>
    <property type="project" value="UniProtKB-KW"/>
</dbReference>
<gene>
    <name evidence="3" type="ORF">EC518_06250</name>
    <name evidence="2" type="ORF">EC518_06305</name>
</gene>
<comment type="caution">
    <text evidence="3">The sequence shown here is derived from an EMBL/GenBank/DDBJ whole genome shotgun (WGS) entry which is preliminary data.</text>
</comment>
<feature type="domain" description="FtsK gamma" evidence="1">
    <location>
        <begin position="1"/>
        <end position="49"/>
    </location>
</feature>
<feature type="non-terminal residue" evidence="3">
    <location>
        <position position="1"/>
    </location>
</feature>
<evidence type="ECO:0000313" key="2">
    <source>
        <dbReference type="EMBL" id="RVZ39544.1"/>
    </source>
</evidence>
<dbReference type="SMART" id="SM00843">
    <property type="entry name" value="Ftsk_gamma"/>
    <property type="match status" value="1"/>
</dbReference>
<evidence type="ECO:0000313" key="3">
    <source>
        <dbReference type="EMBL" id="RVZ39555.1"/>
    </source>
</evidence>
<keyword evidence="3" id="KW-0132">Cell division</keyword>
<evidence type="ECO:0000313" key="4">
    <source>
        <dbReference type="Proteomes" id="UP000289022"/>
    </source>
</evidence>
<dbReference type="EMBL" id="RJGP01000291">
    <property type="protein sequence ID" value="RVZ39544.1"/>
    <property type="molecule type" value="Genomic_DNA"/>
</dbReference>
<dbReference type="InterPro" id="IPR036390">
    <property type="entry name" value="WH_DNA-bd_sf"/>
</dbReference>
<dbReference type="Pfam" id="PF09397">
    <property type="entry name" value="FtsK_gamma"/>
    <property type="match status" value="1"/>
</dbReference>
<organism evidence="3 4">
    <name type="scientific">Helicobacter pylori</name>
    <name type="common">Campylobacter pylori</name>
    <dbReference type="NCBI Taxonomy" id="210"/>
    <lineage>
        <taxon>Bacteria</taxon>
        <taxon>Pseudomonadati</taxon>
        <taxon>Campylobacterota</taxon>
        <taxon>Epsilonproteobacteria</taxon>
        <taxon>Campylobacterales</taxon>
        <taxon>Helicobacteraceae</taxon>
        <taxon>Helicobacter</taxon>
    </lineage>
</organism>
<dbReference type="Proteomes" id="UP000289022">
    <property type="component" value="Unassembled WGS sequence"/>
</dbReference>
<protein>
    <submittedName>
        <fullName evidence="3">Cell division protein</fullName>
    </submittedName>
</protein>
<dbReference type="Gene3D" id="1.10.10.10">
    <property type="entry name" value="Winged helix-like DNA-binding domain superfamily/Winged helix DNA-binding domain"/>
    <property type="match status" value="1"/>
</dbReference>
<reference evidence="3 4" key="1">
    <citation type="submission" date="2018-11" db="EMBL/GenBank/DDBJ databases">
        <title>Genetic determinants and prediction of antibiotic resistance phenotypes in Helicobacter pylori.</title>
        <authorList>
            <person name="Wagner K."/>
        </authorList>
    </citation>
    <scope>NUCLEOTIDE SEQUENCE [LARGE SCALE GENOMIC DNA]</scope>
    <source>
        <strain evidence="3 4">ZH70</strain>
    </source>
</reference>
<dbReference type="AlphaFoldDB" id="A0A438XNU2"/>
<sequence length="50" mass="5682">LEKKITSTSFLQRQLKIGYNQAATITDELEAQGFLSPRNAKGNREILQNF</sequence>
<proteinExistence type="predicted"/>
<keyword evidence="3" id="KW-0131">Cell cycle</keyword>